<reference evidence="2 3" key="1">
    <citation type="submission" date="2021-08" db="EMBL/GenBank/DDBJ databases">
        <authorList>
            <person name="Peeters C."/>
        </authorList>
    </citation>
    <scope>NUCLEOTIDE SEQUENCE [LARGE SCALE GENOMIC DNA]</scope>
    <source>
        <strain evidence="2 3">LMG 21510</strain>
    </source>
</reference>
<evidence type="ECO:0000313" key="3">
    <source>
        <dbReference type="Proteomes" id="UP000721236"/>
    </source>
</evidence>
<evidence type="ECO:0000313" key="2">
    <source>
        <dbReference type="EMBL" id="CAG9165695.1"/>
    </source>
</evidence>
<organism evidence="2 3">
    <name type="scientific">Cupriavidus respiraculi</name>
    <dbReference type="NCBI Taxonomy" id="195930"/>
    <lineage>
        <taxon>Bacteria</taxon>
        <taxon>Pseudomonadati</taxon>
        <taxon>Pseudomonadota</taxon>
        <taxon>Betaproteobacteria</taxon>
        <taxon>Burkholderiales</taxon>
        <taxon>Burkholderiaceae</taxon>
        <taxon>Cupriavidus</taxon>
    </lineage>
</organism>
<accession>A0ABM8WEG9</accession>
<evidence type="ECO:0000259" key="1">
    <source>
        <dbReference type="Pfam" id="PF21663"/>
    </source>
</evidence>
<name>A0ABM8WEG9_9BURK</name>
<dbReference type="Gene3D" id="3.60.21.10">
    <property type="match status" value="1"/>
</dbReference>
<protein>
    <recommendedName>
        <fullName evidence="1">WipA-like phosphatase domain-containing protein</fullName>
    </recommendedName>
</protein>
<dbReference type="RefSeq" id="WP_224039066.1">
    <property type="nucleotide sequence ID" value="NZ_CAJZAH010000001.1"/>
</dbReference>
<dbReference type="Pfam" id="PF21663">
    <property type="entry name" value="WipA_Phos"/>
    <property type="match status" value="1"/>
</dbReference>
<feature type="domain" description="WipA-like phosphatase" evidence="1">
    <location>
        <begin position="350"/>
        <end position="491"/>
    </location>
</feature>
<sequence>MPRHVYADVKTLMKSIGSHELDSAGGPAGKHASPEAAYVVNDCPVAFVVKRLGKDDEKIYLKRLDWKTLGIGQRFRAILLSLIGLSMRKRTTLSAADRQAYRFALNRLQQHSLMYITGQERALARLQAAPIDGSAGPLQPVADGAGKAVPCPRQIAKLHDKIVEEFSHRLRGILPALREQFIHQPSAVAQEAARKTLRPIRDLLRVRLQACQRAGMGPGECNAIVRELGMEQCIDRWTRVSTEHAHPATRTNAMSLAQVDYCLGEMPTLQRHIDMTADAVLGDLHGNGRLLLHSLVSLGFATVNDADAWNAVCAQLASLDTDAPDNDWKRFAVNLAKAIEPADNARERRLTLIGDILADRCGNDMFMATILASMDAWGMDYECILGNHECEFLSYFQAKRNQWELSPPVTAHPMAGMDIGMDELQAASLYRLNALLAKSPQDCKTFQDMIERGFLKHLKVVSFSRDGEILYSHGVANGSLLSGLFTQAGVSRNRFYTEQVRELNAWFLSSALFTWHTFSRVYHTGQWPGQPAPVSPLRAIAWNIGMDLESYGDTPQHPSNAGLSLPDPRTRYAVHGHCEDAARRVTGVIRRTEQLERTLARFAPLTDTRKHFLTGVRDYLPALNEALAAVDAETSGHVIDVLAPFVARRLAELRAQPATQELIRALRENTPPRQRAQALAGFWNEHGGAGKAPRMDFDRWGTALQATMIERLLGWYGCAAEGPSLDKWSTDVSAELETKRQRATSVRSAFTRAIRQNLPQGGDIRRESGPLTQEEQDAYVQTLYRRSLSIDGYGGASPKHDKFSRLVHLVPRRTYDPRHASV</sequence>
<dbReference type="InterPro" id="IPR048521">
    <property type="entry name" value="WipA_Phos"/>
</dbReference>
<dbReference type="EMBL" id="CAJZAH010000001">
    <property type="protein sequence ID" value="CAG9165695.1"/>
    <property type="molecule type" value="Genomic_DNA"/>
</dbReference>
<keyword evidence="3" id="KW-1185">Reference proteome</keyword>
<gene>
    <name evidence="2" type="ORF">LMG21510_00174</name>
</gene>
<comment type="caution">
    <text evidence="2">The sequence shown here is derived from an EMBL/GenBank/DDBJ whole genome shotgun (WGS) entry which is preliminary data.</text>
</comment>
<dbReference type="InterPro" id="IPR029052">
    <property type="entry name" value="Metallo-depent_PP-like"/>
</dbReference>
<dbReference type="Proteomes" id="UP000721236">
    <property type="component" value="Unassembled WGS sequence"/>
</dbReference>
<dbReference type="SUPFAM" id="SSF56300">
    <property type="entry name" value="Metallo-dependent phosphatases"/>
    <property type="match status" value="1"/>
</dbReference>
<proteinExistence type="predicted"/>